<protein>
    <submittedName>
        <fullName evidence="2">32641_t:CDS:1</fullName>
    </submittedName>
</protein>
<evidence type="ECO:0000313" key="2">
    <source>
        <dbReference type="EMBL" id="CAG8815779.1"/>
    </source>
</evidence>
<keyword evidence="3" id="KW-1185">Reference proteome</keyword>
<feature type="non-terminal residue" evidence="2">
    <location>
        <position position="1"/>
    </location>
</feature>
<sequence length="102" mass="11738">IIGVIACWCYRSLVSLPVMSLICGCWHIWISSFAYGSSLNSRDRNDKLINDFTMLVRKPNARIVYFDPEEHIAIFLFAFVFVSSVIYRLHRLDPTFVGAVAY</sequence>
<keyword evidence="1" id="KW-0812">Transmembrane</keyword>
<feature type="transmembrane region" description="Helical" evidence="1">
    <location>
        <begin position="72"/>
        <end position="89"/>
    </location>
</feature>
<reference evidence="2 3" key="1">
    <citation type="submission" date="2021-06" db="EMBL/GenBank/DDBJ databases">
        <authorList>
            <person name="Kallberg Y."/>
            <person name="Tangrot J."/>
            <person name="Rosling A."/>
        </authorList>
    </citation>
    <scope>NUCLEOTIDE SEQUENCE [LARGE SCALE GENOMIC DNA]</scope>
    <source>
        <strain evidence="2 3">120-4 pot B 10/14</strain>
    </source>
</reference>
<comment type="caution">
    <text evidence="2">The sequence shown here is derived from an EMBL/GenBank/DDBJ whole genome shotgun (WGS) entry which is preliminary data.</text>
</comment>
<dbReference type="Proteomes" id="UP000789901">
    <property type="component" value="Unassembled WGS sequence"/>
</dbReference>
<dbReference type="EMBL" id="CAJVQB010030595">
    <property type="protein sequence ID" value="CAG8815779.1"/>
    <property type="molecule type" value="Genomic_DNA"/>
</dbReference>
<proteinExistence type="predicted"/>
<evidence type="ECO:0000313" key="3">
    <source>
        <dbReference type="Proteomes" id="UP000789901"/>
    </source>
</evidence>
<organism evidence="2 3">
    <name type="scientific">Gigaspora margarita</name>
    <dbReference type="NCBI Taxonomy" id="4874"/>
    <lineage>
        <taxon>Eukaryota</taxon>
        <taxon>Fungi</taxon>
        <taxon>Fungi incertae sedis</taxon>
        <taxon>Mucoromycota</taxon>
        <taxon>Glomeromycotina</taxon>
        <taxon>Glomeromycetes</taxon>
        <taxon>Diversisporales</taxon>
        <taxon>Gigasporaceae</taxon>
        <taxon>Gigaspora</taxon>
    </lineage>
</organism>
<keyword evidence="1" id="KW-0472">Membrane</keyword>
<keyword evidence="1" id="KW-1133">Transmembrane helix</keyword>
<name>A0ABN7W4M5_GIGMA</name>
<feature type="transmembrane region" description="Helical" evidence="1">
    <location>
        <begin position="12"/>
        <end position="35"/>
    </location>
</feature>
<gene>
    <name evidence="2" type="ORF">GMARGA_LOCUS26371</name>
</gene>
<accession>A0ABN7W4M5</accession>
<evidence type="ECO:0000256" key="1">
    <source>
        <dbReference type="SAM" id="Phobius"/>
    </source>
</evidence>